<accession>A0A0C2TWA0</accession>
<dbReference type="EMBL" id="KN818222">
    <property type="protein sequence ID" value="KIL71704.1"/>
    <property type="molecule type" value="Genomic_DNA"/>
</dbReference>
<dbReference type="AlphaFoldDB" id="A0A0C2TWA0"/>
<feature type="compositionally biased region" description="Low complexity" evidence="1">
    <location>
        <begin position="256"/>
        <end position="280"/>
    </location>
</feature>
<reference evidence="2 3" key="1">
    <citation type="submission" date="2014-04" db="EMBL/GenBank/DDBJ databases">
        <title>Evolutionary Origins and Diversification of the Mycorrhizal Mutualists.</title>
        <authorList>
            <consortium name="DOE Joint Genome Institute"/>
            <consortium name="Mycorrhizal Genomics Consortium"/>
            <person name="Kohler A."/>
            <person name="Kuo A."/>
            <person name="Nagy L.G."/>
            <person name="Floudas D."/>
            <person name="Copeland A."/>
            <person name="Barry K.W."/>
            <person name="Cichocki N."/>
            <person name="Veneault-Fourrey C."/>
            <person name="LaButti K."/>
            <person name="Lindquist E.A."/>
            <person name="Lipzen A."/>
            <person name="Lundell T."/>
            <person name="Morin E."/>
            <person name="Murat C."/>
            <person name="Riley R."/>
            <person name="Ohm R."/>
            <person name="Sun H."/>
            <person name="Tunlid A."/>
            <person name="Henrissat B."/>
            <person name="Grigoriev I.V."/>
            <person name="Hibbett D.S."/>
            <person name="Martin F."/>
        </authorList>
    </citation>
    <scope>NUCLEOTIDE SEQUENCE [LARGE SCALE GENOMIC DNA]</scope>
    <source>
        <strain evidence="2 3">Koide BX008</strain>
    </source>
</reference>
<gene>
    <name evidence="2" type="ORF">M378DRAFT_238464</name>
</gene>
<evidence type="ECO:0000313" key="3">
    <source>
        <dbReference type="Proteomes" id="UP000054549"/>
    </source>
</evidence>
<evidence type="ECO:0000313" key="2">
    <source>
        <dbReference type="EMBL" id="KIL71704.1"/>
    </source>
</evidence>
<evidence type="ECO:0000256" key="1">
    <source>
        <dbReference type="SAM" id="MobiDB-lite"/>
    </source>
</evidence>
<feature type="region of interest" description="Disordered" evidence="1">
    <location>
        <begin position="686"/>
        <end position="724"/>
    </location>
</feature>
<feature type="compositionally biased region" description="Polar residues" evidence="1">
    <location>
        <begin position="641"/>
        <end position="652"/>
    </location>
</feature>
<feature type="region of interest" description="Disordered" evidence="1">
    <location>
        <begin position="256"/>
        <end position="310"/>
    </location>
</feature>
<feature type="compositionally biased region" description="Low complexity" evidence="1">
    <location>
        <begin position="64"/>
        <end position="80"/>
    </location>
</feature>
<feature type="compositionally biased region" description="Polar residues" evidence="1">
    <location>
        <begin position="24"/>
        <end position="35"/>
    </location>
</feature>
<feature type="compositionally biased region" description="Pro residues" evidence="1">
    <location>
        <begin position="284"/>
        <end position="297"/>
    </location>
</feature>
<feature type="compositionally biased region" description="Polar residues" evidence="1">
    <location>
        <begin position="506"/>
        <end position="515"/>
    </location>
</feature>
<name>A0A0C2TWA0_AMAMK</name>
<dbReference type="OrthoDB" id="3195323at2759"/>
<feature type="region of interest" description="Disordered" evidence="1">
    <location>
        <begin position="48"/>
        <end position="183"/>
    </location>
</feature>
<feature type="compositionally biased region" description="Basic residues" evidence="1">
    <location>
        <begin position="394"/>
        <end position="403"/>
    </location>
</feature>
<keyword evidence="3" id="KW-1185">Reference proteome</keyword>
<dbReference type="HOGENOM" id="CLU_338030_0_0_1"/>
<feature type="compositionally biased region" description="Polar residues" evidence="1">
    <location>
        <begin position="468"/>
        <end position="481"/>
    </location>
</feature>
<organism evidence="2 3">
    <name type="scientific">Amanita muscaria (strain Koide BX008)</name>
    <dbReference type="NCBI Taxonomy" id="946122"/>
    <lineage>
        <taxon>Eukaryota</taxon>
        <taxon>Fungi</taxon>
        <taxon>Dikarya</taxon>
        <taxon>Basidiomycota</taxon>
        <taxon>Agaricomycotina</taxon>
        <taxon>Agaricomycetes</taxon>
        <taxon>Agaricomycetidae</taxon>
        <taxon>Agaricales</taxon>
        <taxon>Pluteineae</taxon>
        <taxon>Amanitaceae</taxon>
        <taxon>Amanita</taxon>
    </lineage>
</organism>
<feature type="compositionally biased region" description="Basic and acidic residues" evidence="1">
    <location>
        <begin position="714"/>
        <end position="724"/>
    </location>
</feature>
<feature type="region of interest" description="Disordered" evidence="1">
    <location>
        <begin position="1"/>
        <end position="35"/>
    </location>
</feature>
<dbReference type="InParanoid" id="A0A0C2TWA0"/>
<dbReference type="STRING" id="946122.A0A0C2TWA0"/>
<feature type="compositionally biased region" description="Basic and acidic residues" evidence="1">
    <location>
        <begin position="378"/>
        <end position="393"/>
    </location>
</feature>
<feature type="region of interest" description="Disordered" evidence="1">
    <location>
        <begin position="590"/>
        <end position="652"/>
    </location>
</feature>
<feature type="region of interest" description="Disordered" evidence="1">
    <location>
        <begin position="547"/>
        <end position="567"/>
    </location>
</feature>
<feature type="compositionally biased region" description="Low complexity" evidence="1">
    <location>
        <begin position="153"/>
        <end position="176"/>
    </location>
</feature>
<feature type="compositionally biased region" description="Low complexity" evidence="1">
    <location>
        <begin position="619"/>
        <end position="631"/>
    </location>
</feature>
<feature type="compositionally biased region" description="Low complexity" evidence="1">
    <location>
        <begin position="558"/>
        <end position="567"/>
    </location>
</feature>
<feature type="compositionally biased region" description="Polar residues" evidence="1">
    <location>
        <begin position="118"/>
        <end position="139"/>
    </location>
</feature>
<dbReference type="Proteomes" id="UP000054549">
    <property type="component" value="Unassembled WGS sequence"/>
</dbReference>
<feature type="region of interest" description="Disordered" evidence="1">
    <location>
        <begin position="356"/>
        <end position="515"/>
    </location>
</feature>
<protein>
    <submittedName>
        <fullName evidence="2">Uncharacterized protein</fullName>
    </submittedName>
</protein>
<proteinExistence type="predicted"/>
<sequence length="724" mass="78286">MSSSPRRDSSKLPWSRSKLASPDTKLSQSEKPSSTKLSLNLFFGFKSKKPSSPVPQDPHALLASPINIKRPPSKSISSIRSRVDSIGPKTPTDGPRESRQSLLTLSDPDPFAGRGVTVVTSPQSAIGHNRYSIYSSNSLPDVGKPESKAYLYSPTSPDSRPLSPDSLPFSSPTSSRAGCNSPNRLVLKKRSVDSTRKGTFPFPDSSFGVVTEEILPKSGSTMTLTDKDRFISALPARTTRARGMTESAMSFVNYRGSAQSSSGSIRSSRGLSRQLSMSRLCSPPTAPPSHGLPPPPTSAADASGDEDNLALTESASSSCLSFASISSEVFLTYSPRNKEKASSSGMKASPKLLVHVPKRTTSHNSFVKPDVPGCSGEYHMDEEKGRDPEEKSPRKQRSFHHPRLPSLPILSRSANMLPMPSSPTPSSPNIDQRRGSNSSLPSRRRLFSGPNRRPSTSQGLSVDDDARSTFSLQSEQNTSPTACRPPWARPSSCSPSIGDDGENDEPSSPQFANKYTPQHIMSPAEMAQVEASMEVVSSPRTRGLSISTITTQREVQDESSTSTVSPVLELSSLSKSSTFPSRKSPFMFSNSEYSHVQPPARPQTSQANLGPGFNEHQPLRPSSSPPLSLMSLPPPPRPRQRTLTGFSSSQSPLVRDMDVLSLQPPPRKTLLAKTSLDQVLRRHSLLRKPSFLEIDDDGDKSDNDTSPGDSFLDLTRESLDANGN</sequence>
<feature type="compositionally biased region" description="Basic and acidic residues" evidence="1">
    <location>
        <begin position="1"/>
        <end position="10"/>
    </location>
</feature>